<dbReference type="RefSeq" id="WP_279240815.1">
    <property type="nucleotide sequence ID" value="NZ_CP036501.1"/>
</dbReference>
<name>A0ABY6Q531_9GAMM</name>
<dbReference type="EMBL" id="CP036501">
    <property type="protein sequence ID" value="UZP74372.1"/>
    <property type="molecule type" value="Genomic_DNA"/>
</dbReference>
<feature type="transmembrane region" description="Helical" evidence="5">
    <location>
        <begin position="36"/>
        <end position="58"/>
    </location>
</feature>
<keyword evidence="1 5" id="KW-1003">Cell membrane</keyword>
<dbReference type="PANTHER" id="PTHR36917">
    <property type="entry name" value="INTRACELLULAR SEPTATION PROTEIN A-RELATED"/>
    <property type="match status" value="1"/>
</dbReference>
<reference evidence="7 8" key="1">
    <citation type="submission" date="2019-02" db="EMBL/GenBank/DDBJ databases">
        <title>Halieaceae_genomes.</title>
        <authorList>
            <person name="Li S.-H."/>
        </authorList>
    </citation>
    <scope>NUCLEOTIDE SEQUENCE [LARGE SCALE GENOMIC DNA]</scope>
    <source>
        <strain evidence="7 8">JH123</strain>
    </source>
</reference>
<feature type="transmembrane region" description="Helical" evidence="5">
    <location>
        <begin position="7"/>
        <end position="30"/>
    </location>
</feature>
<evidence type="ECO:0000256" key="4">
    <source>
        <dbReference type="ARBA" id="ARBA00023136"/>
    </source>
</evidence>
<evidence type="ECO:0000313" key="8">
    <source>
        <dbReference type="Proteomes" id="UP001317963"/>
    </source>
</evidence>
<feature type="region of interest" description="Disordered" evidence="6">
    <location>
        <begin position="198"/>
        <end position="221"/>
    </location>
</feature>
<dbReference type="HAMAP" id="MF_00189">
    <property type="entry name" value="YciB"/>
    <property type="match status" value="1"/>
</dbReference>
<keyword evidence="5" id="KW-0997">Cell inner membrane</keyword>
<keyword evidence="2 5" id="KW-0812">Transmembrane</keyword>
<keyword evidence="4 5" id="KW-0472">Membrane</keyword>
<dbReference type="Pfam" id="PF04279">
    <property type="entry name" value="IspA"/>
    <property type="match status" value="1"/>
</dbReference>
<dbReference type="Proteomes" id="UP001317963">
    <property type="component" value="Chromosome"/>
</dbReference>
<feature type="transmembrane region" description="Helical" evidence="5">
    <location>
        <begin position="130"/>
        <end position="153"/>
    </location>
</feature>
<dbReference type="PANTHER" id="PTHR36917:SF1">
    <property type="entry name" value="INNER MEMBRANE-SPANNING PROTEIN YCIB"/>
    <property type="match status" value="1"/>
</dbReference>
<feature type="transmembrane region" description="Helical" evidence="5">
    <location>
        <begin position="65"/>
        <end position="82"/>
    </location>
</feature>
<sequence length="221" mass="24971">MKQLLEFFPLVIFFGVYQLSGTTLTLGGYAHTVDGIYSATLALIIATLLQLIIIKVVWGSVEKRLLGVAAAVTLFGGATVALRDPLFILWKPTVFNWALALVYVVWHVVRKRCFFQELLPNEIHMPAHAWNKVTLVSTMHFFMVGAVNLFVAYNYSMDTWVSFKLWSAFLFTILWAVLIGLIMHPYLKELEADVTTETSADDASGKNDERGRRETETTKTF</sequence>
<dbReference type="InterPro" id="IPR006008">
    <property type="entry name" value="YciB"/>
</dbReference>
<keyword evidence="3 5" id="KW-1133">Transmembrane helix</keyword>
<proteinExistence type="inferred from homology"/>
<organism evidence="7 8">
    <name type="scientific">Candidatus Paraluminiphilus aquimaris</name>
    <dbReference type="NCBI Taxonomy" id="2518994"/>
    <lineage>
        <taxon>Bacteria</taxon>
        <taxon>Pseudomonadati</taxon>
        <taxon>Pseudomonadota</taxon>
        <taxon>Gammaproteobacteria</taxon>
        <taxon>Cellvibrionales</taxon>
        <taxon>Halieaceae</taxon>
        <taxon>Candidatus Paraluminiphilus</taxon>
    </lineage>
</organism>
<keyword evidence="8" id="KW-1185">Reference proteome</keyword>
<feature type="transmembrane region" description="Helical" evidence="5">
    <location>
        <begin position="88"/>
        <end position="109"/>
    </location>
</feature>
<gene>
    <name evidence="5" type="primary">yciB</name>
    <name evidence="7" type="ORF">E0F26_06285</name>
</gene>
<feature type="transmembrane region" description="Helical" evidence="5">
    <location>
        <begin position="165"/>
        <end position="183"/>
    </location>
</feature>
<evidence type="ECO:0000313" key="7">
    <source>
        <dbReference type="EMBL" id="UZP74372.1"/>
    </source>
</evidence>
<protein>
    <recommendedName>
        <fullName evidence="5">Inner membrane-spanning protein YciB</fullName>
    </recommendedName>
</protein>
<comment type="similarity">
    <text evidence="5">Belongs to the YciB family.</text>
</comment>
<evidence type="ECO:0000256" key="1">
    <source>
        <dbReference type="ARBA" id="ARBA00022475"/>
    </source>
</evidence>
<accession>A0ABY6Q531</accession>
<evidence type="ECO:0000256" key="3">
    <source>
        <dbReference type="ARBA" id="ARBA00022989"/>
    </source>
</evidence>
<evidence type="ECO:0000256" key="6">
    <source>
        <dbReference type="SAM" id="MobiDB-lite"/>
    </source>
</evidence>
<evidence type="ECO:0000256" key="5">
    <source>
        <dbReference type="HAMAP-Rule" id="MF_00189"/>
    </source>
</evidence>
<evidence type="ECO:0000256" key="2">
    <source>
        <dbReference type="ARBA" id="ARBA00022692"/>
    </source>
</evidence>
<comment type="function">
    <text evidence="5">Plays a role in cell envelope biogenesis, maintenance of cell envelope integrity and membrane homeostasis.</text>
</comment>
<feature type="compositionally biased region" description="Basic and acidic residues" evidence="6">
    <location>
        <begin position="203"/>
        <end position="221"/>
    </location>
</feature>
<comment type="subcellular location">
    <subcellularLocation>
        <location evidence="5">Cell inner membrane</location>
        <topology evidence="5">Multi-pass membrane protein</topology>
    </subcellularLocation>
</comment>